<dbReference type="Proteomes" id="UP000030108">
    <property type="component" value="Unassembled WGS sequence"/>
</dbReference>
<name>A0A0A1UJ30_9AGAM</name>
<organism evidence="2 3">
    <name type="scientific">Rhizoctonia solani AG-3 Rhs1AP</name>
    <dbReference type="NCBI Taxonomy" id="1086054"/>
    <lineage>
        <taxon>Eukaryota</taxon>
        <taxon>Fungi</taxon>
        <taxon>Dikarya</taxon>
        <taxon>Basidiomycota</taxon>
        <taxon>Agaricomycotina</taxon>
        <taxon>Agaricomycetes</taxon>
        <taxon>Cantharellales</taxon>
        <taxon>Ceratobasidiaceae</taxon>
        <taxon>Rhizoctonia</taxon>
    </lineage>
</organism>
<protein>
    <submittedName>
        <fullName evidence="2">Uncharacterized protein</fullName>
    </submittedName>
</protein>
<gene>
    <name evidence="2" type="ORF">RSOL_238680</name>
</gene>
<evidence type="ECO:0000256" key="1">
    <source>
        <dbReference type="SAM" id="MobiDB-lite"/>
    </source>
</evidence>
<sequence length="831" mass="94045">MPSWFTSEETEWMIKHHLHSYSTFDRNERVVYKGKKVGAMKAFIGRVIDEFGHKFPYRHPDTPVSQIPKELQRRQVRKEEYGRNPDDLGSDDNESEENSDDTGSDEWDSEQEEQTESRSSTTRESTEEIDQESALHDQESALGDQNIDESEEEDKMSLVSVGGPSEFDPRDTTEGIDHDTTIRQFDPVDEVVDALAVVTSPDSNVDPAEDYIASPHRLDEWNLALKELGDMMDQSWTGCSPRELQFRRSNVAENLRQVLDIMSWGVGVEFFATGIVASPEAGQGFCTSSSRSDPFLSTDDGMRTMKRFARFAMKHIGPLLCTIPECPGPVVYGDLDRANHPVMPRDDSATTERMRVYIFDYQRHKLRWQGGGLQVPYDRMKADTSEGRHEIVRPERLPTGVEYVENPFTMPEKHVACWAKFLIQCDTAQLSTDRLFQYARPDPDGPEIDGYQTVRSPGVRMDYGPAAHSYALFVQGAEAAIPAERDDGLPQYSAEDAIYHSITDEQAAFWQERLPENQGYLDLLKALKRNDEARPFQAPIEFWKIMAETMPHLKPDAPAPDAGIRQLITEKGRFPVPFFDFRHPLYARFCLHYALNCIKWAVVFLGHLELNVRRVMEDPAAAKAHYASITQHVEIHFTETDKHRIRHTVQLLTDALNESADVLTSSVAEREFMDPNGLALKQSMAAHADFPQSLSQFEWFKVDGSRRVVVTSQEGITRRLIMSANARAAAFENRKGKKRAHEDEPAQTLKRTPSSRSAPESREKHRRRALSPGQSASGSAHVGRATPDQELADLTIVGPSARTRSKLPNTPHVKGKTGRMKMDVVIDVKKK</sequence>
<feature type="compositionally biased region" description="Basic and acidic residues" evidence="1">
    <location>
        <begin position="70"/>
        <end position="86"/>
    </location>
</feature>
<dbReference type="EMBL" id="JATN01000321">
    <property type="protein sequence ID" value="EUC58208.1"/>
    <property type="molecule type" value="Genomic_DNA"/>
</dbReference>
<dbReference type="AlphaFoldDB" id="A0A0A1UJ30"/>
<feature type="compositionally biased region" description="Polar residues" evidence="1">
    <location>
        <begin position="749"/>
        <end position="758"/>
    </location>
</feature>
<accession>A0A0A1UJ30</accession>
<comment type="caution">
    <text evidence="2">The sequence shown here is derived from an EMBL/GenBank/DDBJ whole genome shotgun (WGS) entry which is preliminary data.</text>
</comment>
<proteinExistence type="predicted"/>
<reference evidence="3" key="1">
    <citation type="journal article" date="2014" name="Genome Announc.">
        <title>Draft genome sequence of the plant-pathogenic soil fungus Rhizoctonia solani anastomosis group 3 strain Rhs1AP.</title>
        <authorList>
            <person name="Cubeta M.A."/>
            <person name="Thomas E."/>
            <person name="Dean R.A."/>
            <person name="Jabaji S."/>
            <person name="Neate S.M."/>
            <person name="Tavantzis S."/>
            <person name="Toda T."/>
            <person name="Vilgalys R."/>
            <person name="Bharathan N."/>
            <person name="Fedorova-Abrams N."/>
            <person name="Pakala S.B."/>
            <person name="Pakala S.M."/>
            <person name="Zafar N."/>
            <person name="Joardar V."/>
            <person name="Losada L."/>
            <person name="Nierman W.C."/>
        </authorList>
    </citation>
    <scope>NUCLEOTIDE SEQUENCE [LARGE SCALE GENOMIC DNA]</scope>
    <source>
        <strain evidence="3">AG-3</strain>
    </source>
</reference>
<feature type="region of interest" description="Disordered" evidence="1">
    <location>
        <begin position="57"/>
        <end position="177"/>
    </location>
</feature>
<feature type="compositionally biased region" description="Acidic residues" evidence="1">
    <location>
        <begin position="88"/>
        <end position="114"/>
    </location>
</feature>
<evidence type="ECO:0000313" key="3">
    <source>
        <dbReference type="Proteomes" id="UP000030108"/>
    </source>
</evidence>
<feature type="compositionally biased region" description="Basic and acidic residues" evidence="1">
    <location>
        <begin position="167"/>
        <end position="177"/>
    </location>
</feature>
<feature type="non-terminal residue" evidence="2">
    <location>
        <position position="831"/>
    </location>
</feature>
<dbReference type="OrthoDB" id="3263647at2759"/>
<feature type="region of interest" description="Disordered" evidence="1">
    <location>
        <begin position="731"/>
        <end position="822"/>
    </location>
</feature>
<evidence type="ECO:0000313" key="2">
    <source>
        <dbReference type="EMBL" id="EUC58208.1"/>
    </source>
</evidence>